<evidence type="ECO:0000313" key="4">
    <source>
        <dbReference type="EMBL" id="MEG3183604.1"/>
    </source>
</evidence>
<organism evidence="4 5">
    <name type="scientific">Novilysobacter erysipheiresistens</name>
    <dbReference type="NCBI Taxonomy" id="1749332"/>
    <lineage>
        <taxon>Bacteria</taxon>
        <taxon>Pseudomonadati</taxon>
        <taxon>Pseudomonadota</taxon>
        <taxon>Gammaproteobacteria</taxon>
        <taxon>Lysobacterales</taxon>
        <taxon>Lysobacteraceae</taxon>
        <taxon>Novilysobacter</taxon>
    </lineage>
</organism>
<reference evidence="4 5" key="1">
    <citation type="journal article" date="2016" name="Int. J. Syst. Evol. Microbiol.">
        <title>Lysobacter erysipheiresistens sp. nov., an antagonist of powdery mildew, isolated from tobacco-cultivated soil.</title>
        <authorList>
            <person name="Xie B."/>
            <person name="Li T."/>
            <person name="Lin X."/>
            <person name="Wang C.J."/>
            <person name="Chen Y.J."/>
            <person name="Liu W.J."/>
            <person name="Zhao Z.W."/>
        </authorList>
    </citation>
    <scope>NUCLEOTIDE SEQUENCE [LARGE SCALE GENOMIC DNA]</scope>
    <source>
        <strain evidence="4 5">RS-LYSO-3</strain>
    </source>
</reference>
<name>A0ABU7YXJ7_9GAMM</name>
<feature type="domain" description="DUF4124" evidence="3">
    <location>
        <begin position="33"/>
        <end position="80"/>
    </location>
</feature>
<feature type="compositionally biased region" description="Basic and acidic residues" evidence="1">
    <location>
        <begin position="57"/>
        <end position="76"/>
    </location>
</feature>
<dbReference type="InterPro" id="IPR025392">
    <property type="entry name" value="DUF4124"/>
</dbReference>
<sequence>MRSRLPLLLALAVSPALSLVLSLALPMSGQAHAAADQVTIYRCTDADGALTVRNTPCERGERQQVTEMQRPKDPPARPKAKSTRPPPAPAPVSQTTRVIVVERPPPVYECTTADGDTYTSTSAAGNPRWVPLWTLGYPARPPYAYPRRPSNGVVQRPPLDLPVRPAGSPAHLGNDLVFDDIGRPSPPPPGDPQRAPELPPAVGLAYTPGTWINDICQPLPPAEVCQRLRDRHWELGRRYNSALQSEREQIDAEQRRIDAQLDQQCVG</sequence>
<dbReference type="Pfam" id="PF13511">
    <property type="entry name" value="DUF4124"/>
    <property type="match status" value="1"/>
</dbReference>
<evidence type="ECO:0000259" key="3">
    <source>
        <dbReference type="Pfam" id="PF13511"/>
    </source>
</evidence>
<feature type="chain" id="PRO_5047535336" evidence="2">
    <location>
        <begin position="34"/>
        <end position="267"/>
    </location>
</feature>
<protein>
    <submittedName>
        <fullName evidence="4">DUF4124 domain-containing protein</fullName>
    </submittedName>
</protein>
<keyword evidence="2" id="KW-0732">Signal</keyword>
<accession>A0ABU7YXJ7</accession>
<evidence type="ECO:0000256" key="2">
    <source>
        <dbReference type="SAM" id="SignalP"/>
    </source>
</evidence>
<keyword evidence="5" id="KW-1185">Reference proteome</keyword>
<evidence type="ECO:0000313" key="5">
    <source>
        <dbReference type="Proteomes" id="UP001355056"/>
    </source>
</evidence>
<comment type="caution">
    <text evidence="4">The sequence shown here is derived from an EMBL/GenBank/DDBJ whole genome shotgun (WGS) entry which is preliminary data.</text>
</comment>
<evidence type="ECO:0000256" key="1">
    <source>
        <dbReference type="SAM" id="MobiDB-lite"/>
    </source>
</evidence>
<gene>
    <name evidence="4" type="ORF">SNE34_06240</name>
</gene>
<dbReference type="EMBL" id="JAXGFP010000003">
    <property type="protein sequence ID" value="MEG3183604.1"/>
    <property type="molecule type" value="Genomic_DNA"/>
</dbReference>
<feature type="region of interest" description="Disordered" evidence="1">
    <location>
        <begin position="57"/>
        <end position="94"/>
    </location>
</feature>
<proteinExistence type="predicted"/>
<feature type="region of interest" description="Disordered" evidence="1">
    <location>
        <begin position="166"/>
        <end position="197"/>
    </location>
</feature>
<dbReference type="Proteomes" id="UP001355056">
    <property type="component" value="Unassembled WGS sequence"/>
</dbReference>
<dbReference type="RefSeq" id="WP_332615777.1">
    <property type="nucleotide sequence ID" value="NZ_JAXGFP010000003.1"/>
</dbReference>
<feature type="signal peptide" evidence="2">
    <location>
        <begin position="1"/>
        <end position="33"/>
    </location>
</feature>